<organism evidence="2 3">
    <name type="scientific">Phellinidium pouzarii</name>
    <dbReference type="NCBI Taxonomy" id="167371"/>
    <lineage>
        <taxon>Eukaryota</taxon>
        <taxon>Fungi</taxon>
        <taxon>Dikarya</taxon>
        <taxon>Basidiomycota</taxon>
        <taxon>Agaricomycotina</taxon>
        <taxon>Agaricomycetes</taxon>
        <taxon>Hymenochaetales</taxon>
        <taxon>Hymenochaetaceae</taxon>
        <taxon>Phellinidium</taxon>
    </lineage>
</organism>
<dbReference type="AlphaFoldDB" id="A0A4S4LAM9"/>
<feature type="transmembrane region" description="Helical" evidence="1">
    <location>
        <begin position="25"/>
        <end position="43"/>
    </location>
</feature>
<protein>
    <submittedName>
        <fullName evidence="2">Uncharacterized protein</fullName>
    </submittedName>
</protein>
<evidence type="ECO:0000313" key="3">
    <source>
        <dbReference type="Proteomes" id="UP000308199"/>
    </source>
</evidence>
<proteinExistence type="predicted"/>
<evidence type="ECO:0000313" key="2">
    <source>
        <dbReference type="EMBL" id="THH08756.1"/>
    </source>
</evidence>
<name>A0A4S4LAM9_9AGAM</name>
<keyword evidence="1" id="KW-1133">Transmembrane helix</keyword>
<sequence>MSSQQPNISPLSPENTSSNSNVVDVLKIAFATIFAAFSYLVHLPRIAYLPIRHAFQLTSYSLRLFLWPLQSVLAPIWLAVKIILTFVVVPLTLVREFAVMLYPLYVFLGAACVCGTLAGISARMLSKKIVDGVSGIKASSRLGEKGEKDVGIEQSHGKKRKGHL</sequence>
<dbReference type="OrthoDB" id="3262885at2759"/>
<keyword evidence="1" id="KW-0812">Transmembrane</keyword>
<accession>A0A4S4LAM9</accession>
<evidence type="ECO:0000256" key="1">
    <source>
        <dbReference type="SAM" id="Phobius"/>
    </source>
</evidence>
<dbReference type="Proteomes" id="UP000308199">
    <property type="component" value="Unassembled WGS sequence"/>
</dbReference>
<reference evidence="2 3" key="1">
    <citation type="submission" date="2019-02" db="EMBL/GenBank/DDBJ databases">
        <title>Genome sequencing of the rare red list fungi Phellinidium pouzarii.</title>
        <authorList>
            <person name="Buettner E."/>
            <person name="Kellner H."/>
        </authorList>
    </citation>
    <scope>NUCLEOTIDE SEQUENCE [LARGE SCALE GENOMIC DNA]</scope>
    <source>
        <strain evidence="2 3">DSM 108285</strain>
    </source>
</reference>
<keyword evidence="3" id="KW-1185">Reference proteome</keyword>
<keyword evidence="1" id="KW-0472">Membrane</keyword>
<dbReference type="EMBL" id="SGPK01000088">
    <property type="protein sequence ID" value="THH08756.1"/>
    <property type="molecule type" value="Genomic_DNA"/>
</dbReference>
<feature type="transmembrane region" description="Helical" evidence="1">
    <location>
        <begin position="100"/>
        <end position="120"/>
    </location>
</feature>
<comment type="caution">
    <text evidence="2">The sequence shown here is derived from an EMBL/GenBank/DDBJ whole genome shotgun (WGS) entry which is preliminary data.</text>
</comment>
<gene>
    <name evidence="2" type="ORF">EW145_g2492</name>
</gene>
<feature type="transmembrane region" description="Helical" evidence="1">
    <location>
        <begin position="64"/>
        <end position="88"/>
    </location>
</feature>